<dbReference type="EMBL" id="CP019471">
    <property type="protein sequence ID" value="UQC75403.1"/>
    <property type="molecule type" value="Genomic_DNA"/>
</dbReference>
<feature type="transmembrane region" description="Helical" evidence="1">
    <location>
        <begin position="28"/>
        <end position="47"/>
    </location>
</feature>
<dbReference type="KEGG" id="clup:CLUP02_02057"/>
<dbReference type="GeneID" id="73336102"/>
<dbReference type="Proteomes" id="UP000830671">
    <property type="component" value="Chromosome 1"/>
</dbReference>
<organism evidence="2 3">
    <name type="scientific">Colletotrichum lupini</name>
    <dbReference type="NCBI Taxonomy" id="145971"/>
    <lineage>
        <taxon>Eukaryota</taxon>
        <taxon>Fungi</taxon>
        <taxon>Dikarya</taxon>
        <taxon>Ascomycota</taxon>
        <taxon>Pezizomycotina</taxon>
        <taxon>Sordariomycetes</taxon>
        <taxon>Hypocreomycetidae</taxon>
        <taxon>Glomerellales</taxon>
        <taxon>Glomerellaceae</taxon>
        <taxon>Colletotrichum</taxon>
        <taxon>Colletotrichum acutatum species complex</taxon>
    </lineage>
</organism>
<gene>
    <name evidence="2" type="ORF">CLUP02_02057</name>
</gene>
<keyword evidence="1" id="KW-0812">Transmembrane</keyword>
<sequence>MMVQLARVIYSNIYREDDRPEYRRGNRVLIGICCMNICVYLIAKALYMWCNNKREKEWNAMTEEERIHYLETTKDEGSNRKDIRFKH</sequence>
<reference evidence="2" key="1">
    <citation type="journal article" date="2021" name="Mol. Plant Microbe Interact.">
        <title>Complete Genome Sequence of the Plant-Pathogenic Fungus Colletotrichum lupini.</title>
        <authorList>
            <person name="Baroncelli R."/>
            <person name="Pensec F."/>
            <person name="Da Lio D."/>
            <person name="Boufleur T."/>
            <person name="Vicente I."/>
            <person name="Sarrocco S."/>
            <person name="Picot A."/>
            <person name="Baraldi E."/>
            <person name="Sukno S."/>
            <person name="Thon M."/>
            <person name="Le Floch G."/>
        </authorList>
    </citation>
    <scope>NUCLEOTIDE SEQUENCE</scope>
    <source>
        <strain evidence="2">IMI 504893</strain>
    </source>
</reference>
<keyword evidence="1" id="KW-1133">Transmembrane helix</keyword>
<evidence type="ECO:0000313" key="3">
    <source>
        <dbReference type="Proteomes" id="UP000830671"/>
    </source>
</evidence>
<protein>
    <submittedName>
        <fullName evidence="2">Major facilitator superfamily transporter</fullName>
    </submittedName>
</protein>
<keyword evidence="1" id="KW-0472">Membrane</keyword>
<dbReference type="AlphaFoldDB" id="A0A9Q8SE62"/>
<proteinExistence type="predicted"/>
<accession>A0A9Q8SE62</accession>
<keyword evidence="3" id="KW-1185">Reference proteome</keyword>
<name>A0A9Q8SE62_9PEZI</name>
<dbReference type="RefSeq" id="XP_049137049.1">
    <property type="nucleotide sequence ID" value="XM_049281092.1"/>
</dbReference>
<evidence type="ECO:0000256" key="1">
    <source>
        <dbReference type="SAM" id="Phobius"/>
    </source>
</evidence>
<evidence type="ECO:0000313" key="2">
    <source>
        <dbReference type="EMBL" id="UQC75403.1"/>
    </source>
</evidence>